<name>A0A7R7DV77_9ACTN</name>
<proteinExistence type="predicted"/>
<keyword evidence="1" id="KW-0472">Membrane</keyword>
<reference evidence="2 3" key="1">
    <citation type="submission" date="2020-08" db="EMBL/GenBank/DDBJ databases">
        <title>Whole genome shotgun sequence of Actinocatenispora thailandica NBRC 105041.</title>
        <authorList>
            <person name="Komaki H."/>
            <person name="Tamura T."/>
        </authorList>
    </citation>
    <scope>NUCLEOTIDE SEQUENCE [LARGE SCALE GENOMIC DNA]</scope>
    <source>
        <strain evidence="2 3">NBRC 105041</strain>
    </source>
</reference>
<dbReference type="EMBL" id="AP023355">
    <property type="protein sequence ID" value="BCJ38469.1"/>
    <property type="molecule type" value="Genomic_DNA"/>
</dbReference>
<keyword evidence="1" id="KW-1133">Transmembrane helix</keyword>
<keyword evidence="1" id="KW-0812">Transmembrane</keyword>
<gene>
    <name evidence="2" type="ORF">Athai_59720</name>
</gene>
<dbReference type="AlphaFoldDB" id="A0A7R7DV77"/>
<evidence type="ECO:0000313" key="3">
    <source>
        <dbReference type="Proteomes" id="UP000611640"/>
    </source>
</evidence>
<accession>A0A7R7DV77</accession>
<protein>
    <submittedName>
        <fullName evidence="2">Uncharacterized protein</fullName>
    </submittedName>
</protein>
<dbReference type="Proteomes" id="UP000611640">
    <property type="component" value="Chromosome"/>
</dbReference>
<feature type="transmembrane region" description="Helical" evidence="1">
    <location>
        <begin position="12"/>
        <end position="31"/>
    </location>
</feature>
<organism evidence="2 3">
    <name type="scientific">Actinocatenispora thailandica</name>
    <dbReference type="NCBI Taxonomy" id="227318"/>
    <lineage>
        <taxon>Bacteria</taxon>
        <taxon>Bacillati</taxon>
        <taxon>Actinomycetota</taxon>
        <taxon>Actinomycetes</taxon>
        <taxon>Micromonosporales</taxon>
        <taxon>Micromonosporaceae</taxon>
        <taxon>Actinocatenispora</taxon>
    </lineage>
</organism>
<dbReference type="KEGG" id="atl:Athai_59720"/>
<feature type="transmembrane region" description="Helical" evidence="1">
    <location>
        <begin position="43"/>
        <end position="63"/>
    </location>
</feature>
<feature type="transmembrane region" description="Helical" evidence="1">
    <location>
        <begin position="68"/>
        <end position="88"/>
    </location>
</feature>
<sequence>MFHRLRSNRASLAALAALLVGILGLVVQWIADPSKFGDAEQSFGITFPPGIIFILVAAVLMVLTSRWWWHPVFAAIACLWIVGAGSLADQLQPNLTSHNAGTVAGNVVMAGGLIVALVAGVVSAVGTLRSRRTRGARAEAPRAEASRS</sequence>
<evidence type="ECO:0000313" key="2">
    <source>
        <dbReference type="EMBL" id="BCJ38469.1"/>
    </source>
</evidence>
<evidence type="ECO:0000256" key="1">
    <source>
        <dbReference type="SAM" id="Phobius"/>
    </source>
</evidence>
<dbReference type="RefSeq" id="WP_203964496.1">
    <property type="nucleotide sequence ID" value="NZ_AP023355.1"/>
</dbReference>
<keyword evidence="3" id="KW-1185">Reference proteome</keyword>
<feature type="transmembrane region" description="Helical" evidence="1">
    <location>
        <begin position="108"/>
        <end position="128"/>
    </location>
</feature>